<dbReference type="Pfam" id="PF04954">
    <property type="entry name" value="SIP"/>
    <property type="match status" value="1"/>
</dbReference>
<sequence>MTTPIRRAHRTRVLDLPHYLIAGDESSLSEVELGIATLPLCAKGRIFVEVESADQIVLLDAPPRMVVSWFVRESASGALSLPGEKISRAAAAWASEMLVEDHATGVTPGVQAWLVGSERTMDGIREVLSDSVDNASVLSAHSFQL</sequence>
<protein>
    <submittedName>
        <fullName evidence="2">NADPH-dependent ferric siderophore reductase</fullName>
    </submittedName>
</protein>
<feature type="domain" description="SIP-like Rossmann fold" evidence="1">
    <location>
        <begin position="17"/>
        <end position="131"/>
    </location>
</feature>
<dbReference type="InterPro" id="IPR039261">
    <property type="entry name" value="FNR_nucleotide-bd"/>
</dbReference>
<evidence type="ECO:0000313" key="3">
    <source>
        <dbReference type="Proteomes" id="UP000541033"/>
    </source>
</evidence>
<evidence type="ECO:0000259" key="1">
    <source>
        <dbReference type="Pfam" id="PF04954"/>
    </source>
</evidence>
<organism evidence="2 3">
    <name type="scientific">Lysinibacter cavernae</name>
    <dbReference type="NCBI Taxonomy" id="1640652"/>
    <lineage>
        <taxon>Bacteria</taxon>
        <taxon>Bacillati</taxon>
        <taxon>Actinomycetota</taxon>
        <taxon>Actinomycetes</taxon>
        <taxon>Micrococcales</taxon>
        <taxon>Microbacteriaceae</taxon>
        <taxon>Lysinibacter</taxon>
    </lineage>
</organism>
<name>A0A7X5R3N9_9MICO</name>
<evidence type="ECO:0000313" key="2">
    <source>
        <dbReference type="EMBL" id="NIH54957.1"/>
    </source>
</evidence>
<dbReference type="AlphaFoldDB" id="A0A7X5R3N9"/>
<dbReference type="Gene3D" id="3.40.50.80">
    <property type="entry name" value="Nucleotide-binding domain of ferredoxin-NADP reductase (FNR) module"/>
    <property type="match status" value="1"/>
</dbReference>
<comment type="caution">
    <text evidence="2">The sequence shown here is derived from an EMBL/GenBank/DDBJ whole genome shotgun (WGS) entry which is preliminary data.</text>
</comment>
<reference evidence="2 3" key="1">
    <citation type="submission" date="2020-02" db="EMBL/GenBank/DDBJ databases">
        <title>Sequencing the genomes of 1000 actinobacteria strains.</title>
        <authorList>
            <person name="Klenk H.-P."/>
        </authorList>
    </citation>
    <scope>NUCLEOTIDE SEQUENCE [LARGE SCALE GENOMIC DNA]</scope>
    <source>
        <strain evidence="2 3">DSM 27960</strain>
    </source>
</reference>
<gene>
    <name evidence="2" type="ORF">FHX76_002872</name>
</gene>
<dbReference type="RefSeq" id="WP_167151775.1">
    <property type="nucleotide sequence ID" value="NZ_JAAMOX010000003.1"/>
</dbReference>
<accession>A0A7X5R3N9</accession>
<dbReference type="InterPro" id="IPR007037">
    <property type="entry name" value="SIP_rossman_dom"/>
</dbReference>
<keyword evidence="3" id="KW-1185">Reference proteome</keyword>
<dbReference type="EMBL" id="JAAMOX010000003">
    <property type="protein sequence ID" value="NIH54957.1"/>
    <property type="molecule type" value="Genomic_DNA"/>
</dbReference>
<dbReference type="Proteomes" id="UP000541033">
    <property type="component" value="Unassembled WGS sequence"/>
</dbReference>
<proteinExistence type="predicted"/>